<organism evidence="10 12">
    <name type="scientific">Candidatus Sysuiplasma superficiale</name>
    <dbReference type="NCBI Taxonomy" id="2823368"/>
    <lineage>
        <taxon>Archaea</taxon>
        <taxon>Methanobacteriati</taxon>
        <taxon>Thermoplasmatota</taxon>
        <taxon>Thermoplasmata</taxon>
        <taxon>Candidatus Sysuiplasmatales</taxon>
        <taxon>Candidatus Sysuiplasmataceae</taxon>
        <taxon>Candidatus Sysuiplasma</taxon>
    </lineage>
</organism>
<gene>
    <name evidence="10" type="ORF">J9259_02645</name>
    <name evidence="11" type="ORF">KIY12_00660</name>
</gene>
<keyword evidence="6" id="KW-0227">DNA damage</keyword>
<keyword evidence="4" id="KW-0489">Methyltransferase</keyword>
<dbReference type="SUPFAM" id="SSF46767">
    <property type="entry name" value="Methylated DNA-protein cysteine methyltransferase, C-terminal domain"/>
    <property type="match status" value="1"/>
</dbReference>
<dbReference type="Proteomes" id="UP000750197">
    <property type="component" value="Unassembled WGS sequence"/>
</dbReference>
<dbReference type="InterPro" id="IPR036388">
    <property type="entry name" value="WH-like_DNA-bd_sf"/>
</dbReference>
<evidence type="ECO:0000256" key="1">
    <source>
        <dbReference type="ARBA" id="ARBA00001286"/>
    </source>
</evidence>
<evidence type="ECO:0000259" key="9">
    <source>
        <dbReference type="Pfam" id="PF01035"/>
    </source>
</evidence>
<comment type="caution">
    <text evidence="10">The sequence shown here is derived from an EMBL/GenBank/DDBJ whole genome shotgun (WGS) entry which is preliminary data.</text>
</comment>
<reference evidence="10" key="1">
    <citation type="submission" date="2021-04" db="EMBL/GenBank/DDBJ databases">
        <title>Genomic insights into ecological role and evolution of a novel Thermoplasmata order Candidatus Sysuiplasmatales.</title>
        <authorList>
            <person name="Yuan Y."/>
        </authorList>
    </citation>
    <scope>NUCLEOTIDE SEQUENCE</scope>
    <source>
        <strain evidence="11">TUT19-bin139</strain>
        <strain evidence="10">YP2-bin.285</strain>
    </source>
</reference>
<dbReference type="InterPro" id="IPR014048">
    <property type="entry name" value="MethylDNA_cys_MeTrfase_DNA-bd"/>
</dbReference>
<dbReference type="Gene3D" id="1.10.10.10">
    <property type="entry name" value="Winged helix-like DNA-binding domain superfamily/Winged helix DNA-binding domain"/>
    <property type="match status" value="1"/>
</dbReference>
<evidence type="ECO:0000313" key="12">
    <source>
        <dbReference type="Proteomes" id="UP000716004"/>
    </source>
</evidence>
<dbReference type="Proteomes" id="UP000716004">
    <property type="component" value="Unassembled WGS sequence"/>
</dbReference>
<protein>
    <recommendedName>
        <fullName evidence="3">methylated-DNA--[protein]-cysteine S-methyltransferase</fullName>
        <ecNumber evidence="3">2.1.1.63</ecNumber>
    </recommendedName>
</protein>
<name>A0A8J8CAR1_9ARCH</name>
<dbReference type="GO" id="GO:0006281">
    <property type="term" value="P:DNA repair"/>
    <property type="evidence" value="ECO:0007669"/>
    <property type="project" value="UniProtKB-KW"/>
</dbReference>
<evidence type="ECO:0000256" key="2">
    <source>
        <dbReference type="ARBA" id="ARBA00008711"/>
    </source>
</evidence>
<dbReference type="EMBL" id="JAHEAC010000002">
    <property type="protein sequence ID" value="MBX8643234.1"/>
    <property type="molecule type" value="Genomic_DNA"/>
</dbReference>
<evidence type="ECO:0000256" key="5">
    <source>
        <dbReference type="ARBA" id="ARBA00022679"/>
    </source>
</evidence>
<evidence type="ECO:0000256" key="4">
    <source>
        <dbReference type="ARBA" id="ARBA00022603"/>
    </source>
</evidence>
<dbReference type="PROSITE" id="PS00374">
    <property type="entry name" value="MGMT"/>
    <property type="match status" value="1"/>
</dbReference>
<dbReference type="PANTHER" id="PTHR10815">
    <property type="entry name" value="METHYLATED-DNA--PROTEIN-CYSTEINE METHYLTRANSFERASE"/>
    <property type="match status" value="1"/>
</dbReference>
<comment type="catalytic activity">
    <reaction evidence="8">
        <text>a 6-O-methyl-2'-deoxyguanosine in DNA + L-cysteinyl-[protein] = S-methyl-L-cysteinyl-[protein] + a 2'-deoxyguanosine in DNA</text>
        <dbReference type="Rhea" id="RHEA:24000"/>
        <dbReference type="Rhea" id="RHEA-COMP:10131"/>
        <dbReference type="Rhea" id="RHEA-COMP:10132"/>
        <dbReference type="Rhea" id="RHEA-COMP:11367"/>
        <dbReference type="Rhea" id="RHEA-COMP:11368"/>
        <dbReference type="ChEBI" id="CHEBI:29950"/>
        <dbReference type="ChEBI" id="CHEBI:82612"/>
        <dbReference type="ChEBI" id="CHEBI:85445"/>
        <dbReference type="ChEBI" id="CHEBI:85448"/>
        <dbReference type="EC" id="2.1.1.63"/>
    </reaction>
</comment>
<comment type="catalytic activity">
    <reaction evidence="1">
        <text>a 4-O-methyl-thymidine in DNA + L-cysteinyl-[protein] = a thymidine in DNA + S-methyl-L-cysteinyl-[protein]</text>
        <dbReference type="Rhea" id="RHEA:53428"/>
        <dbReference type="Rhea" id="RHEA-COMP:10131"/>
        <dbReference type="Rhea" id="RHEA-COMP:10132"/>
        <dbReference type="Rhea" id="RHEA-COMP:13555"/>
        <dbReference type="Rhea" id="RHEA-COMP:13556"/>
        <dbReference type="ChEBI" id="CHEBI:29950"/>
        <dbReference type="ChEBI" id="CHEBI:82612"/>
        <dbReference type="ChEBI" id="CHEBI:137386"/>
        <dbReference type="ChEBI" id="CHEBI:137387"/>
        <dbReference type="EC" id="2.1.1.63"/>
    </reaction>
</comment>
<evidence type="ECO:0000313" key="10">
    <source>
        <dbReference type="EMBL" id="MBX8631409.1"/>
    </source>
</evidence>
<evidence type="ECO:0000256" key="6">
    <source>
        <dbReference type="ARBA" id="ARBA00022763"/>
    </source>
</evidence>
<dbReference type="NCBIfam" id="TIGR00589">
    <property type="entry name" value="ogt"/>
    <property type="match status" value="1"/>
</dbReference>
<dbReference type="EMBL" id="JAGVSJ010000004">
    <property type="protein sequence ID" value="MBX8631409.1"/>
    <property type="molecule type" value="Genomic_DNA"/>
</dbReference>
<evidence type="ECO:0000256" key="8">
    <source>
        <dbReference type="ARBA" id="ARBA00049348"/>
    </source>
</evidence>
<proteinExistence type="inferred from homology"/>
<evidence type="ECO:0000256" key="3">
    <source>
        <dbReference type="ARBA" id="ARBA00011918"/>
    </source>
</evidence>
<comment type="similarity">
    <text evidence="2">Belongs to the MGMT family.</text>
</comment>
<feature type="domain" description="Methylated-DNA-[protein]-cysteine S-methyltransferase DNA binding" evidence="9">
    <location>
        <begin position="75"/>
        <end position="155"/>
    </location>
</feature>
<sequence>MAVKRELQQVYSSFSHALGLYVNCTESDGVLSKVSLTSRPLSAESHSSGSSAIVDFLDRGRDTLTDLPVTMTGTPFQKLVWRRLRTVRPGNVVTYGDLARMAGAKGAARAVGRAVARNNLLIVVPCHRVVSVSGIGGFSAFGGMRTKLKLLELEKRYFGSNQNPDWR</sequence>
<dbReference type="FunFam" id="1.10.10.10:FF:000214">
    <property type="entry name" value="Methylated-DNA--protein-cysteine methyltransferase"/>
    <property type="match status" value="1"/>
</dbReference>
<keyword evidence="5" id="KW-0808">Transferase</keyword>
<keyword evidence="7" id="KW-0234">DNA repair</keyword>
<dbReference type="GO" id="GO:0003908">
    <property type="term" value="F:methylated-DNA-[protein]-cysteine S-methyltransferase activity"/>
    <property type="evidence" value="ECO:0007669"/>
    <property type="project" value="UniProtKB-EC"/>
</dbReference>
<dbReference type="PANTHER" id="PTHR10815:SF13">
    <property type="entry name" value="METHYLATED-DNA--PROTEIN-CYSTEINE METHYLTRANSFERASE"/>
    <property type="match status" value="1"/>
</dbReference>
<dbReference type="AlphaFoldDB" id="A0A8J8CAR1"/>
<dbReference type="CDD" id="cd06445">
    <property type="entry name" value="ATase"/>
    <property type="match status" value="1"/>
</dbReference>
<accession>A0A8J8CAR1</accession>
<dbReference type="EC" id="2.1.1.63" evidence="3"/>
<evidence type="ECO:0000313" key="11">
    <source>
        <dbReference type="EMBL" id="MBX8643234.1"/>
    </source>
</evidence>
<dbReference type="Pfam" id="PF01035">
    <property type="entry name" value="DNA_binding_1"/>
    <property type="match status" value="1"/>
</dbReference>
<dbReference type="InterPro" id="IPR001497">
    <property type="entry name" value="MethylDNA_cys_MeTrfase_AS"/>
</dbReference>
<evidence type="ECO:0000256" key="7">
    <source>
        <dbReference type="ARBA" id="ARBA00023204"/>
    </source>
</evidence>
<dbReference type="InterPro" id="IPR036217">
    <property type="entry name" value="MethylDNA_cys_MeTrfase_DNAb"/>
</dbReference>
<dbReference type="GO" id="GO:0032259">
    <property type="term" value="P:methylation"/>
    <property type="evidence" value="ECO:0007669"/>
    <property type="project" value="UniProtKB-KW"/>
</dbReference>